<dbReference type="EC" id="5.6.2.4" evidence="11"/>
<dbReference type="Gene3D" id="1.10.150.80">
    <property type="entry name" value="HRDC domain"/>
    <property type="match status" value="2"/>
</dbReference>
<dbReference type="KEGG" id="epl:P4G45_12240"/>
<feature type="region of interest" description="Disordered" evidence="14">
    <location>
        <begin position="693"/>
        <end position="739"/>
    </location>
</feature>
<evidence type="ECO:0000256" key="1">
    <source>
        <dbReference type="ARBA" id="ARBA00001946"/>
    </source>
</evidence>
<evidence type="ECO:0000256" key="10">
    <source>
        <dbReference type="ARBA" id="ARBA00034617"/>
    </source>
</evidence>
<dbReference type="CDD" id="cd17920">
    <property type="entry name" value="DEXHc_RecQ"/>
    <property type="match status" value="1"/>
</dbReference>
<dbReference type="InterPro" id="IPR027417">
    <property type="entry name" value="P-loop_NTPase"/>
</dbReference>
<dbReference type="Pfam" id="PF00271">
    <property type="entry name" value="Helicase_C"/>
    <property type="match status" value="1"/>
</dbReference>
<dbReference type="InterPro" id="IPR044876">
    <property type="entry name" value="HRDC_dom_sf"/>
</dbReference>
<dbReference type="SMART" id="SM00487">
    <property type="entry name" value="DEXDc"/>
    <property type="match status" value="1"/>
</dbReference>
<dbReference type="NCBIfam" id="TIGR00614">
    <property type="entry name" value="recQ_fam"/>
    <property type="match status" value="1"/>
</dbReference>
<dbReference type="SUPFAM" id="SSF47819">
    <property type="entry name" value="HRDC-like"/>
    <property type="match status" value="2"/>
</dbReference>
<evidence type="ECO:0000256" key="13">
    <source>
        <dbReference type="ARBA" id="ARBA00044550"/>
    </source>
</evidence>
<dbReference type="GO" id="GO:0009378">
    <property type="term" value="F:four-way junction helicase activity"/>
    <property type="evidence" value="ECO:0007669"/>
    <property type="project" value="TreeGrafter"/>
</dbReference>
<dbReference type="RefSeq" id="WP_348266761.1">
    <property type="nucleotide sequence ID" value="NZ_CP121194.1"/>
</dbReference>
<evidence type="ECO:0000256" key="14">
    <source>
        <dbReference type="SAM" id="MobiDB-lite"/>
    </source>
</evidence>
<dbReference type="SUPFAM" id="SSF52540">
    <property type="entry name" value="P-loop containing nucleoside triphosphate hydrolases"/>
    <property type="match status" value="1"/>
</dbReference>
<dbReference type="Pfam" id="PF00570">
    <property type="entry name" value="HRDC"/>
    <property type="match status" value="2"/>
</dbReference>
<evidence type="ECO:0000256" key="11">
    <source>
        <dbReference type="ARBA" id="ARBA00034808"/>
    </source>
</evidence>
<keyword evidence="5 19" id="KW-0378">Hydrolase</keyword>
<dbReference type="GO" id="GO:0016787">
    <property type="term" value="F:hydrolase activity"/>
    <property type="evidence" value="ECO:0007669"/>
    <property type="project" value="UniProtKB-KW"/>
</dbReference>
<comment type="cofactor">
    <cofactor evidence="1">
        <name>Mg(2+)</name>
        <dbReference type="ChEBI" id="CHEBI:18420"/>
    </cofactor>
</comment>
<dbReference type="GO" id="GO:0003677">
    <property type="term" value="F:DNA binding"/>
    <property type="evidence" value="ECO:0007669"/>
    <property type="project" value="UniProtKB-KW"/>
</dbReference>
<keyword evidence="7" id="KW-0067">ATP-binding</keyword>
<dbReference type="PROSITE" id="PS51192">
    <property type="entry name" value="HELICASE_ATP_BIND_1"/>
    <property type="match status" value="1"/>
</dbReference>
<dbReference type="Pfam" id="PF16124">
    <property type="entry name" value="RecQ_Zn_bind"/>
    <property type="match status" value="1"/>
</dbReference>
<dbReference type="PROSITE" id="PS51194">
    <property type="entry name" value="HELICASE_CTER"/>
    <property type="match status" value="1"/>
</dbReference>
<feature type="domain" description="Helicase ATP-binding" evidence="16">
    <location>
        <begin position="31"/>
        <end position="199"/>
    </location>
</feature>
<evidence type="ECO:0000256" key="7">
    <source>
        <dbReference type="ARBA" id="ARBA00022840"/>
    </source>
</evidence>
<evidence type="ECO:0000256" key="6">
    <source>
        <dbReference type="ARBA" id="ARBA00022806"/>
    </source>
</evidence>
<dbReference type="GO" id="GO:0030894">
    <property type="term" value="C:replisome"/>
    <property type="evidence" value="ECO:0007669"/>
    <property type="project" value="TreeGrafter"/>
</dbReference>
<evidence type="ECO:0000256" key="3">
    <source>
        <dbReference type="ARBA" id="ARBA00022723"/>
    </source>
</evidence>
<dbReference type="EMBL" id="CP121194">
    <property type="protein sequence ID" value="XBH09249.1"/>
    <property type="molecule type" value="Genomic_DNA"/>
</dbReference>
<keyword evidence="3" id="KW-0479">Metal-binding</keyword>
<dbReference type="GO" id="GO:0005524">
    <property type="term" value="F:ATP binding"/>
    <property type="evidence" value="ECO:0007669"/>
    <property type="project" value="UniProtKB-KW"/>
</dbReference>
<keyword evidence="4" id="KW-0547">Nucleotide-binding</keyword>
<evidence type="ECO:0000256" key="12">
    <source>
        <dbReference type="ARBA" id="ARBA00044535"/>
    </source>
</evidence>
<evidence type="ECO:0000256" key="2">
    <source>
        <dbReference type="ARBA" id="ARBA00005446"/>
    </source>
</evidence>
<dbReference type="PANTHER" id="PTHR13710:SF105">
    <property type="entry name" value="ATP-DEPENDENT DNA HELICASE Q1"/>
    <property type="match status" value="1"/>
</dbReference>
<sequence length="809" mass="88387">MDSDSDPVDLSVLLHQTFGFPAFRANQEAVCRAATDGRDVLLVMPTGAGKSLCYQLPAIARGGTALVISPLIALMDDQAAKLSALGLRVARIHSGLSREDSRQACRDYLDGTLQFLFIAPERMRVPGFPEMLAKKKPALIAIDEAHCISAWGHDFRPDYRTLGDYLPALRPAPIIALTATATPTVQKDIATQLQLHQPALFIHGFRRHNLAIEVVEMSKPRRNEFTANLLKSPANRPAIVYAPSRKAAEELASVLGGSAAAYHAGLEPSVRERVQRHFLSGKLEVVVATIAFGMGIDKADVRTVVHTALPGSVEAYYQEIGRAGRDGQPSRTVLLHSYADRKMHDFFLERDYPPPTELARLAAALNNDYQMPDILRQRLKMDIETFDRTAEKLVSQGAAAFDIAGNLRSTGQTNWRSSYDTQLAFRRSQIDRIVAFAESPQCRMSALVQHFGDTADGLRPCGHCDFCSPERATAQTFRPPTTHEDRQLRTILEALEGGATKATGKLHTDLALGIDRKQFDAYLDALTRAGLITLTTDTFTNSEGTLINFKRASLTHEGRTRDEEDDLNVLLKDAADQKASKSRTTASSKRSSGKADKSEASAAYTPAQKDLDQRLREWRKAEAAKTGKPAFIVFSDAILTSIVHACPTTIPSLLNISGIGPEKADRYGAAIVAICGSKPVPLEYGAIDKPAPIRSANSRSKVSTTIPRKSGESSPELHTETFQRHRPVASAPAESLTPDQQALDQRLRDWRKAEAEKLGLPQFFVLGSSTLRSIVLARPQNIAQLKTIGGIGSEKTERFGSAIVEVCKA</sequence>
<dbReference type="GO" id="GO:0005737">
    <property type="term" value="C:cytoplasm"/>
    <property type="evidence" value="ECO:0007669"/>
    <property type="project" value="TreeGrafter"/>
</dbReference>
<dbReference type="InterPro" id="IPR032284">
    <property type="entry name" value="RecQ_Zn-bd"/>
</dbReference>
<dbReference type="PROSITE" id="PS50967">
    <property type="entry name" value="HRDC"/>
    <property type="match status" value="2"/>
</dbReference>
<evidence type="ECO:0000313" key="18">
    <source>
        <dbReference type="EMBL" id="XBH09249.1"/>
    </source>
</evidence>
<dbReference type="GO" id="GO:0006310">
    <property type="term" value="P:DNA recombination"/>
    <property type="evidence" value="ECO:0007669"/>
    <property type="project" value="InterPro"/>
</dbReference>
<reference evidence="19" key="1">
    <citation type="submission" date="2023-03" db="EMBL/GenBank/DDBJ databases">
        <title>Edaphobacter sp.</title>
        <authorList>
            <person name="Huber K.J."/>
            <person name="Papendorf J."/>
            <person name="Pilke C."/>
            <person name="Bunk B."/>
            <person name="Sproeer C."/>
            <person name="Pester M."/>
        </authorList>
    </citation>
    <scope>NUCLEOTIDE SEQUENCE</scope>
    <source>
        <strain evidence="18">DSM 109919</strain>
        <strain evidence="19">DSM 109920</strain>
    </source>
</reference>
<dbReference type="GO" id="GO:0043138">
    <property type="term" value="F:3'-5' DNA helicase activity"/>
    <property type="evidence" value="ECO:0007669"/>
    <property type="project" value="UniProtKB-EC"/>
</dbReference>
<name>A0AAU7D5E2_9BACT</name>
<dbReference type="Gene3D" id="3.40.50.300">
    <property type="entry name" value="P-loop containing nucleotide triphosphate hydrolases"/>
    <property type="match status" value="2"/>
</dbReference>
<gene>
    <name evidence="18" type="ORF">P4G45_12240</name>
    <name evidence="19" type="ORF">P8936_12655</name>
</gene>
<keyword evidence="6 19" id="KW-0347">Helicase</keyword>
<accession>A0AAU7CW94</accession>
<evidence type="ECO:0000259" key="16">
    <source>
        <dbReference type="PROSITE" id="PS51192"/>
    </source>
</evidence>
<accession>A0AAU7D5E2</accession>
<dbReference type="AlphaFoldDB" id="A0AAU7D5E2"/>
<feature type="region of interest" description="Disordered" evidence="14">
    <location>
        <begin position="578"/>
        <end position="608"/>
    </location>
</feature>
<dbReference type="FunFam" id="3.40.50.300:FF:001389">
    <property type="entry name" value="ATP-dependent DNA helicase RecQ"/>
    <property type="match status" value="1"/>
</dbReference>
<keyword evidence="8" id="KW-0238">DNA-binding</keyword>
<dbReference type="InterPro" id="IPR011545">
    <property type="entry name" value="DEAD/DEAH_box_helicase_dom"/>
</dbReference>
<keyword evidence="9" id="KW-0413">Isomerase</keyword>
<evidence type="ECO:0000313" key="19">
    <source>
        <dbReference type="EMBL" id="XBH12537.1"/>
    </source>
</evidence>
<dbReference type="EMBL" id="CP121195">
    <property type="protein sequence ID" value="XBH12537.1"/>
    <property type="molecule type" value="Genomic_DNA"/>
</dbReference>
<comment type="catalytic activity">
    <reaction evidence="10">
        <text>Couples ATP hydrolysis with the unwinding of duplex DNA by translocating in the 3'-5' direction.</text>
        <dbReference type="EC" id="5.6.2.4"/>
    </reaction>
</comment>
<dbReference type="InterPro" id="IPR002121">
    <property type="entry name" value="HRDC_dom"/>
</dbReference>
<dbReference type="GO" id="GO:0043590">
    <property type="term" value="C:bacterial nucleoid"/>
    <property type="evidence" value="ECO:0007669"/>
    <property type="project" value="TreeGrafter"/>
</dbReference>
<feature type="domain" description="HRDC" evidence="15">
    <location>
        <begin position="605"/>
        <end position="685"/>
    </location>
</feature>
<evidence type="ECO:0000259" key="17">
    <source>
        <dbReference type="PROSITE" id="PS51194"/>
    </source>
</evidence>
<feature type="domain" description="Helicase C-terminal" evidence="17">
    <location>
        <begin position="224"/>
        <end position="375"/>
    </location>
</feature>
<comment type="similarity">
    <text evidence="2">Belongs to the helicase family. RecQ subfamily.</text>
</comment>
<feature type="domain" description="HRDC" evidence="15">
    <location>
        <begin position="737"/>
        <end position="809"/>
    </location>
</feature>
<dbReference type="SMART" id="SM00490">
    <property type="entry name" value="HELICc"/>
    <property type="match status" value="1"/>
</dbReference>
<proteinExistence type="inferred from homology"/>
<dbReference type="PANTHER" id="PTHR13710">
    <property type="entry name" value="DNA HELICASE RECQ FAMILY MEMBER"/>
    <property type="match status" value="1"/>
</dbReference>
<evidence type="ECO:0000256" key="8">
    <source>
        <dbReference type="ARBA" id="ARBA00023125"/>
    </source>
</evidence>
<dbReference type="Pfam" id="PF00270">
    <property type="entry name" value="DEAD"/>
    <property type="match status" value="1"/>
</dbReference>
<dbReference type="InterPro" id="IPR010997">
    <property type="entry name" value="HRDC-like_sf"/>
</dbReference>
<dbReference type="SMART" id="SM00341">
    <property type="entry name" value="HRDC"/>
    <property type="match status" value="2"/>
</dbReference>
<evidence type="ECO:0000256" key="5">
    <source>
        <dbReference type="ARBA" id="ARBA00022801"/>
    </source>
</evidence>
<feature type="compositionally biased region" description="Polar residues" evidence="14">
    <location>
        <begin position="695"/>
        <end position="707"/>
    </location>
</feature>
<protein>
    <recommendedName>
        <fullName evidence="12">ATP-dependent DNA helicase RecQ</fullName>
        <ecNumber evidence="11">5.6.2.4</ecNumber>
    </recommendedName>
    <alternativeName>
        <fullName evidence="13">DNA 3'-5' helicase RecQ</fullName>
    </alternativeName>
</protein>
<evidence type="ECO:0000256" key="9">
    <source>
        <dbReference type="ARBA" id="ARBA00023235"/>
    </source>
</evidence>
<dbReference type="InterPro" id="IPR001650">
    <property type="entry name" value="Helicase_C-like"/>
</dbReference>
<evidence type="ECO:0000256" key="4">
    <source>
        <dbReference type="ARBA" id="ARBA00022741"/>
    </source>
</evidence>
<dbReference type="GO" id="GO:0006281">
    <property type="term" value="P:DNA repair"/>
    <property type="evidence" value="ECO:0007669"/>
    <property type="project" value="TreeGrafter"/>
</dbReference>
<dbReference type="GO" id="GO:0046872">
    <property type="term" value="F:metal ion binding"/>
    <property type="evidence" value="ECO:0007669"/>
    <property type="project" value="UniProtKB-KW"/>
</dbReference>
<evidence type="ECO:0000259" key="15">
    <source>
        <dbReference type="PROSITE" id="PS50967"/>
    </source>
</evidence>
<dbReference type="InterPro" id="IPR014001">
    <property type="entry name" value="Helicase_ATP-bd"/>
</dbReference>
<dbReference type="InterPro" id="IPR004589">
    <property type="entry name" value="DNA_helicase_ATP-dep_RecQ"/>
</dbReference>
<organism evidence="19">
    <name type="scientific">Edaphobacter paludis</name>
    <dbReference type="NCBI Taxonomy" id="3035702"/>
    <lineage>
        <taxon>Bacteria</taxon>
        <taxon>Pseudomonadati</taxon>
        <taxon>Acidobacteriota</taxon>
        <taxon>Terriglobia</taxon>
        <taxon>Terriglobales</taxon>
        <taxon>Acidobacteriaceae</taxon>
        <taxon>Edaphobacter</taxon>
    </lineage>
</organism>
<feature type="compositionally biased region" description="Basic and acidic residues" evidence="14">
    <location>
        <begin position="709"/>
        <end position="723"/>
    </location>
</feature>